<dbReference type="PANTHER" id="PTHR24252:SF7">
    <property type="entry name" value="HYALIN"/>
    <property type="match status" value="1"/>
</dbReference>
<keyword evidence="5" id="KW-0378">Hydrolase</keyword>
<dbReference type="CDD" id="cd00190">
    <property type="entry name" value="Tryp_SPc"/>
    <property type="match status" value="1"/>
</dbReference>
<dbReference type="InterPro" id="IPR009003">
    <property type="entry name" value="Peptidase_S1_PA"/>
</dbReference>
<dbReference type="PANTHER" id="PTHR24252">
    <property type="entry name" value="ACROSIN-RELATED"/>
    <property type="match status" value="1"/>
</dbReference>
<dbReference type="AlphaFoldDB" id="A0A9Q0N5K9"/>
<sequence length="284" mass="30445">MLRNTLVVLLAVFTVTAKCELDTNIVPSMVGGSVSLEGQAPSVVSIRVPRQAPNAPETFCQGTIINLNHILTSCQCVHNETNNLINPAWFRIIAGDLNIVVPSYRRFSTTASHIYTHPGYTISPRTNDIAVMRTTTSFPAGHNTIDWAPRNTHVLRNGLPCVFFGWGAATVTGVLNPVQQSIPAPILERNDCNAANVHRGLVIDNMICAGSLAATPNVCTGNLGGGLFCPARNTFELTGILSFGLGCGTANIPGVYTQVRFFEQWINQQLTRTDATPAGTLVAS</sequence>
<comment type="similarity">
    <text evidence="2">Belongs to the peptidase S1 family. CLIP subfamily.</text>
</comment>
<evidence type="ECO:0000256" key="1">
    <source>
        <dbReference type="ARBA" id="ARBA00023157"/>
    </source>
</evidence>
<evidence type="ECO:0000313" key="5">
    <source>
        <dbReference type="EMBL" id="KAJ6643592.1"/>
    </source>
</evidence>
<dbReference type="Pfam" id="PF00089">
    <property type="entry name" value="Trypsin"/>
    <property type="match status" value="1"/>
</dbReference>
<name>A0A9Q0N5K9_9DIPT</name>
<keyword evidence="5" id="KW-0645">Protease</keyword>
<dbReference type="InterPro" id="IPR001254">
    <property type="entry name" value="Trypsin_dom"/>
</dbReference>
<dbReference type="PROSITE" id="PS50240">
    <property type="entry name" value="TRYPSIN_DOM"/>
    <property type="match status" value="1"/>
</dbReference>
<dbReference type="Proteomes" id="UP001151699">
    <property type="component" value="Chromosome B"/>
</dbReference>
<dbReference type="EMBL" id="WJQU01000002">
    <property type="protein sequence ID" value="KAJ6643592.1"/>
    <property type="molecule type" value="Genomic_DNA"/>
</dbReference>
<dbReference type="GO" id="GO:0006508">
    <property type="term" value="P:proteolysis"/>
    <property type="evidence" value="ECO:0007669"/>
    <property type="project" value="UniProtKB-KW"/>
</dbReference>
<feature type="chain" id="PRO_5040425079" evidence="3">
    <location>
        <begin position="18"/>
        <end position="284"/>
    </location>
</feature>
<evidence type="ECO:0000259" key="4">
    <source>
        <dbReference type="PROSITE" id="PS50240"/>
    </source>
</evidence>
<keyword evidence="3" id="KW-0732">Signal</keyword>
<keyword evidence="5" id="KW-0472">Membrane</keyword>
<feature type="domain" description="Peptidase S1" evidence="4">
    <location>
        <begin position="29"/>
        <end position="271"/>
    </location>
</feature>
<gene>
    <name evidence="5" type="primary">Tmprss3_1</name>
    <name evidence="5" type="ORF">Bhyg_08555</name>
</gene>
<feature type="signal peptide" evidence="3">
    <location>
        <begin position="1"/>
        <end position="17"/>
    </location>
</feature>
<evidence type="ECO:0000256" key="3">
    <source>
        <dbReference type="SAM" id="SignalP"/>
    </source>
</evidence>
<dbReference type="SMART" id="SM00020">
    <property type="entry name" value="Tryp_SPc"/>
    <property type="match status" value="1"/>
</dbReference>
<protein>
    <submittedName>
        <fullName evidence="5">Transmembrane protease serine 3</fullName>
    </submittedName>
</protein>
<dbReference type="OrthoDB" id="7726766at2759"/>
<dbReference type="Gene3D" id="2.40.10.10">
    <property type="entry name" value="Trypsin-like serine proteases"/>
    <property type="match status" value="1"/>
</dbReference>
<evidence type="ECO:0000313" key="6">
    <source>
        <dbReference type="Proteomes" id="UP001151699"/>
    </source>
</evidence>
<organism evidence="5 6">
    <name type="scientific">Pseudolycoriella hygida</name>
    <dbReference type="NCBI Taxonomy" id="35572"/>
    <lineage>
        <taxon>Eukaryota</taxon>
        <taxon>Metazoa</taxon>
        <taxon>Ecdysozoa</taxon>
        <taxon>Arthropoda</taxon>
        <taxon>Hexapoda</taxon>
        <taxon>Insecta</taxon>
        <taxon>Pterygota</taxon>
        <taxon>Neoptera</taxon>
        <taxon>Endopterygota</taxon>
        <taxon>Diptera</taxon>
        <taxon>Nematocera</taxon>
        <taxon>Sciaroidea</taxon>
        <taxon>Sciaridae</taxon>
        <taxon>Pseudolycoriella</taxon>
    </lineage>
</organism>
<evidence type="ECO:0000256" key="2">
    <source>
        <dbReference type="ARBA" id="ARBA00024195"/>
    </source>
</evidence>
<reference evidence="5" key="1">
    <citation type="submission" date="2022-07" db="EMBL/GenBank/DDBJ databases">
        <authorList>
            <person name="Trinca V."/>
            <person name="Uliana J.V.C."/>
            <person name="Torres T.T."/>
            <person name="Ward R.J."/>
            <person name="Monesi N."/>
        </authorList>
    </citation>
    <scope>NUCLEOTIDE SEQUENCE</scope>
    <source>
        <strain evidence="5">HSMRA1968</strain>
        <tissue evidence="5">Whole embryos</tissue>
    </source>
</reference>
<comment type="caution">
    <text evidence="5">The sequence shown here is derived from an EMBL/GenBank/DDBJ whole genome shotgun (WGS) entry which is preliminary data.</text>
</comment>
<dbReference type="InterPro" id="IPR043504">
    <property type="entry name" value="Peptidase_S1_PA_chymotrypsin"/>
</dbReference>
<dbReference type="SUPFAM" id="SSF50494">
    <property type="entry name" value="Trypsin-like serine proteases"/>
    <property type="match status" value="1"/>
</dbReference>
<keyword evidence="6" id="KW-1185">Reference proteome</keyword>
<accession>A0A9Q0N5K9</accession>
<keyword evidence="1" id="KW-1015">Disulfide bond</keyword>
<keyword evidence="5" id="KW-0812">Transmembrane</keyword>
<proteinExistence type="inferred from homology"/>
<dbReference type="GO" id="GO:0004252">
    <property type="term" value="F:serine-type endopeptidase activity"/>
    <property type="evidence" value="ECO:0007669"/>
    <property type="project" value="InterPro"/>
</dbReference>